<reference evidence="1 2" key="1">
    <citation type="submission" date="2020-08" db="EMBL/GenBank/DDBJ databases">
        <title>Genomic Encyclopedia of Type Strains, Phase IV (KMG-IV): sequencing the most valuable type-strain genomes for metagenomic binning, comparative biology and taxonomic classification.</title>
        <authorList>
            <person name="Goeker M."/>
        </authorList>
    </citation>
    <scope>NUCLEOTIDE SEQUENCE [LARGE SCALE GENOMIC DNA]</scope>
    <source>
        <strain evidence="1 2">DSM 23562</strain>
    </source>
</reference>
<sequence>MNEDRVPTNYKLIRLVRTQSSEVYLIWDDDRRIGQIDLHYAHDTIHGTLLLEVDLPIDQEEGLIAQIDDDIAQSYLPNFDREDFLITVFRGEEISNYTDTSGAADDEPFDEED</sequence>
<dbReference type="AlphaFoldDB" id="A0A7W9W6Z3"/>
<gene>
    <name evidence="1" type="ORF">HNQ39_001848</name>
</gene>
<organism evidence="1 2">
    <name type="scientific">Armatimonas rosea</name>
    <dbReference type="NCBI Taxonomy" id="685828"/>
    <lineage>
        <taxon>Bacteria</taxon>
        <taxon>Bacillati</taxon>
        <taxon>Armatimonadota</taxon>
        <taxon>Armatimonadia</taxon>
        <taxon>Armatimonadales</taxon>
        <taxon>Armatimonadaceae</taxon>
        <taxon>Armatimonas</taxon>
    </lineage>
</organism>
<evidence type="ECO:0000313" key="1">
    <source>
        <dbReference type="EMBL" id="MBB6050057.1"/>
    </source>
</evidence>
<evidence type="ECO:0000313" key="2">
    <source>
        <dbReference type="Proteomes" id="UP000520814"/>
    </source>
</evidence>
<proteinExistence type="predicted"/>
<comment type="caution">
    <text evidence="1">The sequence shown here is derived from an EMBL/GenBank/DDBJ whole genome shotgun (WGS) entry which is preliminary data.</text>
</comment>
<protein>
    <submittedName>
        <fullName evidence="1">Uncharacterized protein</fullName>
    </submittedName>
</protein>
<accession>A0A7W9W6Z3</accession>
<dbReference type="EMBL" id="JACHGW010000002">
    <property type="protein sequence ID" value="MBB6050057.1"/>
    <property type="molecule type" value="Genomic_DNA"/>
</dbReference>
<keyword evidence="2" id="KW-1185">Reference proteome</keyword>
<name>A0A7W9W6Z3_ARMRO</name>
<dbReference type="Proteomes" id="UP000520814">
    <property type="component" value="Unassembled WGS sequence"/>
</dbReference>
<dbReference type="RefSeq" id="WP_184194280.1">
    <property type="nucleotide sequence ID" value="NZ_JACHGW010000002.1"/>
</dbReference>